<evidence type="ECO:0000313" key="5">
    <source>
        <dbReference type="Proteomes" id="UP000439522"/>
    </source>
</evidence>
<dbReference type="Pfam" id="PF05036">
    <property type="entry name" value="SPOR"/>
    <property type="match status" value="1"/>
</dbReference>
<dbReference type="RefSeq" id="WP_160610593.1">
    <property type="nucleotide sequence ID" value="NZ_WTZA01000001.1"/>
</dbReference>
<dbReference type="OrthoDB" id="7390714at2"/>
<gene>
    <name evidence="4" type="ORF">GRI40_06565</name>
</gene>
<feature type="domain" description="SPOR" evidence="3">
    <location>
        <begin position="151"/>
        <end position="232"/>
    </location>
</feature>
<organism evidence="4 5">
    <name type="scientific">Tsuneonella aeria</name>
    <dbReference type="NCBI Taxonomy" id="1837929"/>
    <lineage>
        <taxon>Bacteria</taxon>
        <taxon>Pseudomonadati</taxon>
        <taxon>Pseudomonadota</taxon>
        <taxon>Alphaproteobacteria</taxon>
        <taxon>Sphingomonadales</taxon>
        <taxon>Erythrobacteraceae</taxon>
        <taxon>Tsuneonella</taxon>
    </lineage>
</organism>
<keyword evidence="5" id="KW-1185">Reference proteome</keyword>
<dbReference type="PROSITE" id="PS51724">
    <property type="entry name" value="SPOR"/>
    <property type="match status" value="1"/>
</dbReference>
<feature type="region of interest" description="Disordered" evidence="1">
    <location>
        <begin position="126"/>
        <end position="156"/>
    </location>
</feature>
<protein>
    <submittedName>
        <fullName evidence="4">SPOR domain-containing protein</fullName>
    </submittedName>
</protein>
<reference evidence="4 5" key="1">
    <citation type="submission" date="2019-12" db="EMBL/GenBank/DDBJ databases">
        <title>Genomic-based taxomic classification of the family Erythrobacteraceae.</title>
        <authorList>
            <person name="Xu L."/>
        </authorList>
    </citation>
    <scope>NUCLEOTIDE SEQUENCE [LARGE SCALE GENOMIC DNA]</scope>
    <source>
        <strain evidence="4 5">100921-2</strain>
    </source>
</reference>
<feature type="transmembrane region" description="Helical" evidence="2">
    <location>
        <begin position="46"/>
        <end position="67"/>
    </location>
</feature>
<keyword evidence="2" id="KW-0812">Transmembrane</keyword>
<evidence type="ECO:0000256" key="1">
    <source>
        <dbReference type="SAM" id="MobiDB-lite"/>
    </source>
</evidence>
<dbReference type="InterPro" id="IPR007730">
    <property type="entry name" value="SPOR-like_dom"/>
</dbReference>
<proteinExistence type="predicted"/>
<accession>A0A6I4TCF3</accession>
<name>A0A6I4TCF3_9SPHN</name>
<evidence type="ECO:0000313" key="4">
    <source>
        <dbReference type="EMBL" id="MXO74882.1"/>
    </source>
</evidence>
<sequence>MAGQSITGDEYLGNDQLTLADPDERLPWLESGEEDEIDGGVDTGRIVGFALLALLALIAFAAGIWWFGSRGADTAIVADGSTIAAPAGPYKVRPADPGGKTFEGTGNLAPAVGEGQDTESRIADAAPRPSIDAPRTADAPAAQPSAAAEATPAPAGVPVQVGAYGSRELAEAGWRSLQSQTDKLAGVSHRVVQGQADIGTVYRLQAIAGNATAATQLCNALKGDGVACQVKR</sequence>
<dbReference type="EMBL" id="WTZA01000001">
    <property type="protein sequence ID" value="MXO74882.1"/>
    <property type="molecule type" value="Genomic_DNA"/>
</dbReference>
<dbReference type="AlphaFoldDB" id="A0A6I4TCF3"/>
<keyword evidence="2" id="KW-0472">Membrane</keyword>
<evidence type="ECO:0000256" key="2">
    <source>
        <dbReference type="SAM" id="Phobius"/>
    </source>
</evidence>
<dbReference type="InterPro" id="IPR036680">
    <property type="entry name" value="SPOR-like_sf"/>
</dbReference>
<dbReference type="Proteomes" id="UP000439522">
    <property type="component" value="Unassembled WGS sequence"/>
</dbReference>
<keyword evidence="2" id="KW-1133">Transmembrane helix</keyword>
<feature type="compositionally biased region" description="Low complexity" evidence="1">
    <location>
        <begin position="137"/>
        <end position="156"/>
    </location>
</feature>
<dbReference type="GO" id="GO:0042834">
    <property type="term" value="F:peptidoglycan binding"/>
    <property type="evidence" value="ECO:0007669"/>
    <property type="project" value="InterPro"/>
</dbReference>
<dbReference type="Gene3D" id="3.30.70.1070">
    <property type="entry name" value="Sporulation related repeat"/>
    <property type="match status" value="1"/>
</dbReference>
<comment type="caution">
    <text evidence="4">The sequence shown here is derived from an EMBL/GenBank/DDBJ whole genome shotgun (WGS) entry which is preliminary data.</text>
</comment>
<evidence type="ECO:0000259" key="3">
    <source>
        <dbReference type="PROSITE" id="PS51724"/>
    </source>
</evidence>